<keyword evidence="2" id="KW-0963">Cytoplasm</keyword>
<evidence type="ECO:0000256" key="2">
    <source>
        <dbReference type="ARBA" id="ARBA00022490"/>
    </source>
</evidence>
<dbReference type="AlphaFoldDB" id="A0A8B6GJR3"/>
<evidence type="ECO:0000256" key="3">
    <source>
        <dbReference type="ARBA" id="ARBA00022553"/>
    </source>
</evidence>
<dbReference type="InterPro" id="IPR036388">
    <property type="entry name" value="WH-like_DNA-bd_sf"/>
</dbReference>
<dbReference type="PANTHER" id="PTHR35971:SF5">
    <property type="entry name" value="OBSCURIN LIKE CYTOSKELETAL ADAPTOR 1"/>
    <property type="match status" value="1"/>
</dbReference>
<dbReference type="InterPro" id="IPR027417">
    <property type="entry name" value="P-loop_NTPase"/>
</dbReference>
<accession>A0A8B6GJR3</accession>
<keyword evidence="4" id="KW-0677">Repeat</keyword>
<feature type="domain" description="Ig-like" evidence="6">
    <location>
        <begin position="386"/>
        <end position="473"/>
    </location>
</feature>
<dbReference type="Pfam" id="PF07679">
    <property type="entry name" value="I-set"/>
    <property type="match status" value="2"/>
</dbReference>
<dbReference type="SUPFAM" id="SSF52540">
    <property type="entry name" value="P-loop containing nucleoside triphosphate hydrolases"/>
    <property type="match status" value="1"/>
</dbReference>
<dbReference type="PROSITE" id="PS51419">
    <property type="entry name" value="RAB"/>
    <property type="match status" value="1"/>
</dbReference>
<name>A0A8B6GJR3_MYTGA</name>
<evidence type="ECO:0000256" key="4">
    <source>
        <dbReference type="ARBA" id="ARBA00022737"/>
    </source>
</evidence>
<dbReference type="InterPro" id="IPR003598">
    <property type="entry name" value="Ig_sub2"/>
</dbReference>
<dbReference type="Gene3D" id="1.10.10.10">
    <property type="entry name" value="Winged helix-like DNA-binding domain superfamily/Winged helix DNA-binding domain"/>
    <property type="match status" value="1"/>
</dbReference>
<gene>
    <name evidence="7" type="ORF">MGAL_10B080190</name>
</gene>
<evidence type="ECO:0000313" key="8">
    <source>
        <dbReference type="Proteomes" id="UP000596742"/>
    </source>
</evidence>
<dbReference type="InterPro" id="IPR007110">
    <property type="entry name" value="Ig-like_dom"/>
</dbReference>
<dbReference type="InterPro" id="IPR013783">
    <property type="entry name" value="Ig-like_fold"/>
</dbReference>
<dbReference type="PROSITE" id="PS50835">
    <property type="entry name" value="IG_LIKE"/>
    <property type="match status" value="2"/>
</dbReference>
<proteinExistence type="predicted"/>
<dbReference type="Pfam" id="PF16095">
    <property type="entry name" value="COR-A"/>
    <property type="match status" value="1"/>
</dbReference>
<dbReference type="Gene3D" id="3.40.50.300">
    <property type="entry name" value="P-loop containing nucleotide triphosphate hydrolases"/>
    <property type="match status" value="1"/>
</dbReference>
<keyword evidence="3" id="KW-0597">Phosphoprotein</keyword>
<dbReference type="SMART" id="SM00408">
    <property type="entry name" value="IGc2"/>
    <property type="match status" value="2"/>
</dbReference>
<dbReference type="PANTHER" id="PTHR35971">
    <property type="entry name" value="SI:DKEY-31G6.6"/>
    <property type="match status" value="1"/>
</dbReference>
<dbReference type="InterPro" id="IPR052385">
    <property type="entry name" value="Obscurin/Obscurin-like_Reg"/>
</dbReference>
<evidence type="ECO:0000256" key="1">
    <source>
        <dbReference type="ARBA" id="ARBA00004496"/>
    </source>
</evidence>
<organism evidence="7 8">
    <name type="scientific">Mytilus galloprovincialis</name>
    <name type="common">Mediterranean mussel</name>
    <dbReference type="NCBI Taxonomy" id="29158"/>
    <lineage>
        <taxon>Eukaryota</taxon>
        <taxon>Metazoa</taxon>
        <taxon>Spiralia</taxon>
        <taxon>Lophotrochozoa</taxon>
        <taxon>Mollusca</taxon>
        <taxon>Bivalvia</taxon>
        <taxon>Autobranchia</taxon>
        <taxon>Pteriomorphia</taxon>
        <taxon>Mytilida</taxon>
        <taxon>Mytiloidea</taxon>
        <taxon>Mytilidae</taxon>
        <taxon>Mytilinae</taxon>
        <taxon>Mytilus</taxon>
    </lineage>
</organism>
<comment type="subcellular location">
    <subcellularLocation>
        <location evidence="1">Cytoplasm</location>
    </subcellularLocation>
</comment>
<dbReference type="PRINTS" id="PR00449">
    <property type="entry name" value="RASTRNSFRMNG"/>
</dbReference>
<dbReference type="Pfam" id="PF08477">
    <property type="entry name" value="Roc"/>
    <property type="match status" value="1"/>
</dbReference>
<evidence type="ECO:0000259" key="6">
    <source>
        <dbReference type="PROSITE" id="PS50835"/>
    </source>
</evidence>
<protein>
    <recommendedName>
        <fullName evidence="6">Ig-like domain-containing protein</fullName>
    </recommendedName>
</protein>
<dbReference type="SUPFAM" id="SSF48726">
    <property type="entry name" value="Immunoglobulin"/>
    <property type="match status" value="3"/>
</dbReference>
<reference evidence="7" key="1">
    <citation type="submission" date="2018-11" db="EMBL/GenBank/DDBJ databases">
        <authorList>
            <person name="Alioto T."/>
            <person name="Alioto T."/>
        </authorList>
    </citation>
    <scope>NUCLEOTIDE SEQUENCE</scope>
</reference>
<dbReference type="GO" id="GO:0005737">
    <property type="term" value="C:cytoplasm"/>
    <property type="evidence" value="ECO:0007669"/>
    <property type="project" value="UniProtKB-SubCell"/>
</dbReference>
<dbReference type="Proteomes" id="UP000596742">
    <property type="component" value="Unassembled WGS sequence"/>
</dbReference>
<dbReference type="InterPro" id="IPR036179">
    <property type="entry name" value="Ig-like_dom_sf"/>
</dbReference>
<feature type="domain" description="Ig-like" evidence="6">
    <location>
        <begin position="299"/>
        <end position="374"/>
    </location>
</feature>
<keyword evidence="5" id="KW-1015">Disulfide bond</keyword>
<evidence type="ECO:0000313" key="7">
    <source>
        <dbReference type="EMBL" id="VDI65031.1"/>
    </source>
</evidence>
<keyword evidence="8" id="KW-1185">Reference proteome</keyword>
<dbReference type="OrthoDB" id="5962960at2759"/>
<sequence length="1087" mass="126392">MVIRALLGHPSSHWMIFLFGVFRLSDLRRWMYSEFMMVHVCAGFPLKCPEPAQWSTRARGHCPDPSKYFCLKNDLINGYSENCTVFDFLQPGRKHVLRGGLDADICSSDRYQPWPITFYTNVSTNCIFLKSACHEEGQVVYDNGNRNTDITCRCDYTRGYDFIVKPRNRCFCVPSEEDCSCYLKTCHKATDKLSPGLIIVFSMIVLTDELLDRYWREAYFLYKPCSHTTIIEGDDFELTYQLSTHRVPIRFLRNGHFITEGKNVTRRIAGRWKTLLITGVTLNDAGFYCLEVSNNESEPVKLSVQSVFTSKIEPQECIEGNSLQLTCSVYADNIEVKWYKEEHELQCQRYLITSSEHDRMLTIKNTTVGDSGMYHVKAIKVQMKIPVTVKAIITRPLENVTIMEGLDTVLECETEEENRPIQWFKNGKEISNQSDIIKMTGHLHNLTILQTSLDDSGTYTVKTKGRTSHAVLTVKEMPATIKQMSVQERDEFLKAAKSGTAIRYDCRVMIVGENGVGKTCLLRRLMNEKIDDVRSTDGINILRRKCQINIQSGEWQFPTVAYTEGQDLQPCSSSQDEEFADCGFWDFAGQKVFYATHQTFLCTNAVYLLVVDISRDFKSKIFNNMIEKEFKNAGEYIDFWLDNIHCYSIHDKNKSSHYNEDGLINPPVIIVCTGVDKIEEPERNKRPQLFQEHLNEDLNVNDKRRHLRKVHFLSNKYPKDYAQEFQNLRENILSEAMALDNWGEQLPTRWIVLEKELYMRQDKHVIKYTEAKKLATYCSFPNVAQTTSELDSFLKYEHDIGNIIFFKDVNNFIVLDPEWLANVFRCFVSHQYKDELIGMTEWAILANTGILKDKLIDLLLKKLPSVTLTEHKEYVLKLMEKFDIIVRPKNYDWKHDIYMPCMIKPMPFNDIFGTIDAETKYSKKSSWFCLVFNFLPPSYFNHILVSFVKNKELIYIKKDKKLGIYRNIGIFELNESGSKRLVICLAKNLIAMQVLQLDKIEDVCYSTIKKELITLVDSIKQRYRINVTYEIIFKCPRGRLYETEGIGYDDALGNSEYGCTYHNTMHLCKEIYGNWMEDEEVEEERSK</sequence>
<dbReference type="SMART" id="SM00409">
    <property type="entry name" value="IG"/>
    <property type="match status" value="3"/>
</dbReference>
<dbReference type="InterPro" id="IPR003599">
    <property type="entry name" value="Ig_sub"/>
</dbReference>
<dbReference type="InterPro" id="IPR032171">
    <property type="entry name" value="COR-A"/>
</dbReference>
<evidence type="ECO:0000256" key="5">
    <source>
        <dbReference type="ARBA" id="ARBA00023157"/>
    </source>
</evidence>
<dbReference type="Gene3D" id="2.60.40.10">
    <property type="entry name" value="Immunoglobulins"/>
    <property type="match status" value="3"/>
</dbReference>
<comment type="caution">
    <text evidence="7">The sequence shown here is derived from an EMBL/GenBank/DDBJ whole genome shotgun (WGS) entry which is preliminary data.</text>
</comment>
<dbReference type="EMBL" id="UYJE01008582">
    <property type="protein sequence ID" value="VDI65031.1"/>
    <property type="molecule type" value="Genomic_DNA"/>
</dbReference>
<dbReference type="InterPro" id="IPR013098">
    <property type="entry name" value="Ig_I-set"/>
</dbReference>